<evidence type="ECO:0000313" key="2">
    <source>
        <dbReference type="Proteomes" id="UP000197596"/>
    </source>
</evidence>
<evidence type="ECO:0000313" key="1">
    <source>
        <dbReference type="EMBL" id="OWY27372.1"/>
    </source>
</evidence>
<reference evidence="1 2" key="1">
    <citation type="submission" date="2017-06" db="EMBL/GenBank/DDBJ databases">
        <title>Herbaspirillum phytohormonus sp. nov., isolated from the root nodule of Robinia pseudoacacia in lead-zinc mine.</title>
        <authorList>
            <person name="Fan M."/>
            <person name="Lin Y."/>
        </authorList>
    </citation>
    <scope>NUCLEOTIDE SEQUENCE [LARGE SCALE GENOMIC DNA]</scope>
    <source>
        <strain evidence="1 2">HZ10</strain>
    </source>
</reference>
<name>A0A246WM90_9BURK</name>
<sequence>MTTIYVNDLSGIDLDFWVARAEGIDAVRTAQACLVAYRRNDAGALEGMPYSPTRDPQASGPLIVKHGVDIFESGGRWAAELKGRDTPWGNGATPVEAALRAIVAARFGDAVQDAEAALPLSCFWLMFVAAGSTPPHLLGHAIIEARDMNHAMECARGLGLHPGADVRVYRVNDDDAHHIAADMRNRLLSAEEAASLGWQEQ</sequence>
<dbReference type="EMBL" id="NJGU01000011">
    <property type="protein sequence ID" value="OWY27372.1"/>
    <property type="molecule type" value="Genomic_DNA"/>
</dbReference>
<protein>
    <submittedName>
        <fullName evidence="1">Uncharacterized protein</fullName>
    </submittedName>
</protein>
<dbReference type="RefSeq" id="WP_088752308.1">
    <property type="nucleotide sequence ID" value="NZ_CP193789.1"/>
</dbReference>
<gene>
    <name evidence="1" type="ORF">CEJ42_20200</name>
</gene>
<dbReference type="InterPro" id="IPR019701">
    <property type="entry name" value="Phage_P22_NinX"/>
</dbReference>
<accession>A0A246WM90</accession>
<dbReference type="Proteomes" id="UP000197596">
    <property type="component" value="Unassembled WGS sequence"/>
</dbReference>
<dbReference type="AlphaFoldDB" id="A0A246WM90"/>
<comment type="caution">
    <text evidence="1">The sequence shown here is derived from an EMBL/GenBank/DDBJ whole genome shotgun (WGS) entry which is preliminary data.</text>
</comment>
<proteinExistence type="predicted"/>
<organism evidence="1 2">
    <name type="scientific">Herbaspirillum robiniae</name>
    <dbReference type="NCBI Taxonomy" id="2014887"/>
    <lineage>
        <taxon>Bacteria</taxon>
        <taxon>Pseudomonadati</taxon>
        <taxon>Pseudomonadota</taxon>
        <taxon>Betaproteobacteria</taxon>
        <taxon>Burkholderiales</taxon>
        <taxon>Oxalobacteraceae</taxon>
        <taxon>Herbaspirillum</taxon>
    </lineage>
</organism>
<dbReference type="Pfam" id="PF10765">
    <property type="entry name" value="Phage_P22_NinX"/>
    <property type="match status" value="1"/>
</dbReference>